<reference evidence="2 3" key="1">
    <citation type="submission" date="2006-10" db="EMBL/GenBank/DDBJ databases">
        <title>Complete sequence of Syntrophobacter fumaroxidans MPOB.</title>
        <authorList>
            <consortium name="US DOE Joint Genome Institute"/>
            <person name="Copeland A."/>
            <person name="Lucas S."/>
            <person name="Lapidus A."/>
            <person name="Barry K."/>
            <person name="Detter J.C."/>
            <person name="Glavina del Rio T."/>
            <person name="Hammon N."/>
            <person name="Israni S."/>
            <person name="Pitluck S."/>
            <person name="Goltsman E.G."/>
            <person name="Martinez M."/>
            <person name="Schmutz J."/>
            <person name="Larimer F."/>
            <person name="Land M."/>
            <person name="Hauser L."/>
            <person name="Kyrpides N."/>
            <person name="Kim E."/>
            <person name="Boone D.R."/>
            <person name="Brockman F."/>
            <person name="Culley D."/>
            <person name="Ferry J."/>
            <person name="Gunsalus R."/>
            <person name="McInerney M.J."/>
            <person name="Morrison M."/>
            <person name="Plugge C."/>
            <person name="Rohlin L."/>
            <person name="Scholten J."/>
            <person name="Sieber J."/>
            <person name="Stams A.J.M."/>
            <person name="Worm P."/>
            <person name="Henstra A.M."/>
            <person name="Richardson P."/>
        </authorList>
    </citation>
    <scope>NUCLEOTIDE SEQUENCE [LARGE SCALE GENOMIC DNA]</scope>
    <source>
        <strain evidence="3">DSM 10017 / MPOB</strain>
    </source>
</reference>
<dbReference type="PANTHER" id="PTHR43036:SF2">
    <property type="entry name" value="OS04G0481300 PROTEIN"/>
    <property type="match status" value="1"/>
</dbReference>
<evidence type="ECO:0000259" key="1">
    <source>
        <dbReference type="Pfam" id="PF08241"/>
    </source>
</evidence>
<name>A0LES3_SYNFM</name>
<dbReference type="InParanoid" id="A0LES3"/>
<dbReference type="KEGG" id="sfu:Sfum_0224"/>
<sequence>MLFSRMDEEDDRVFYERDRLVAHLDSVALRTVESLIGRLVTGPKPAILDLMASWDSHIPDSVQPSKVVGLGLNRNELAHNRTLTEFILHDLNRNPELPFDDDTFDAVINTVSVDYMTRPFEVFAQVGRILKRGGLFLVVFSNRFFPQKATKLWRDSKEGARVVLVKDFFRSVPVFDFPEDFLSAGKPRPKDDKYAHLGIPSDPIYAVYARKKES</sequence>
<organism evidence="2 3">
    <name type="scientific">Syntrophobacter fumaroxidans (strain DSM 10017 / MPOB)</name>
    <dbReference type="NCBI Taxonomy" id="335543"/>
    <lineage>
        <taxon>Bacteria</taxon>
        <taxon>Pseudomonadati</taxon>
        <taxon>Thermodesulfobacteriota</taxon>
        <taxon>Syntrophobacteria</taxon>
        <taxon>Syntrophobacterales</taxon>
        <taxon>Syntrophobacteraceae</taxon>
        <taxon>Syntrophobacter</taxon>
    </lineage>
</organism>
<dbReference type="GO" id="GO:0008757">
    <property type="term" value="F:S-adenosylmethionine-dependent methyltransferase activity"/>
    <property type="evidence" value="ECO:0007669"/>
    <property type="project" value="InterPro"/>
</dbReference>
<dbReference type="EMBL" id="CP000478">
    <property type="protein sequence ID" value="ABK15925.1"/>
    <property type="molecule type" value="Genomic_DNA"/>
</dbReference>
<dbReference type="AlphaFoldDB" id="A0LES3"/>
<feature type="domain" description="Methyltransferase type 11" evidence="1">
    <location>
        <begin position="74"/>
        <end position="137"/>
    </location>
</feature>
<dbReference type="STRING" id="335543.Sfum_0224"/>
<keyword evidence="3" id="KW-1185">Reference proteome</keyword>
<proteinExistence type="predicted"/>
<accession>A0LES3</accession>
<dbReference type="Pfam" id="PF08241">
    <property type="entry name" value="Methyltransf_11"/>
    <property type="match status" value="1"/>
</dbReference>
<dbReference type="RefSeq" id="WP_011697098.1">
    <property type="nucleotide sequence ID" value="NC_008554.1"/>
</dbReference>
<dbReference type="Gene3D" id="3.40.50.150">
    <property type="entry name" value="Vaccinia Virus protein VP39"/>
    <property type="match status" value="1"/>
</dbReference>
<gene>
    <name evidence="2" type="ordered locus">Sfum_0224</name>
</gene>
<protein>
    <recommendedName>
        <fullName evidence="1">Methyltransferase type 11 domain-containing protein</fullName>
    </recommendedName>
</protein>
<dbReference type="InterPro" id="IPR029063">
    <property type="entry name" value="SAM-dependent_MTases_sf"/>
</dbReference>
<evidence type="ECO:0000313" key="2">
    <source>
        <dbReference type="EMBL" id="ABK15925.1"/>
    </source>
</evidence>
<dbReference type="Proteomes" id="UP000001784">
    <property type="component" value="Chromosome"/>
</dbReference>
<dbReference type="HOGENOM" id="CLU_072455_1_0_7"/>
<evidence type="ECO:0000313" key="3">
    <source>
        <dbReference type="Proteomes" id="UP000001784"/>
    </source>
</evidence>
<dbReference type="SUPFAM" id="SSF53335">
    <property type="entry name" value="S-adenosyl-L-methionine-dependent methyltransferases"/>
    <property type="match status" value="1"/>
</dbReference>
<dbReference type="InterPro" id="IPR013216">
    <property type="entry name" value="Methyltransf_11"/>
</dbReference>
<dbReference type="OrthoDB" id="529208at2"/>
<dbReference type="eggNOG" id="COG2226">
    <property type="taxonomic scope" value="Bacteria"/>
</dbReference>
<dbReference type="PANTHER" id="PTHR43036">
    <property type="entry name" value="OSJNBB0011N17.9 PROTEIN"/>
    <property type="match status" value="1"/>
</dbReference>